<dbReference type="CDD" id="cd16266">
    <property type="entry name" value="IF2_aeIF5B_IV"/>
    <property type="match status" value="1"/>
</dbReference>
<comment type="similarity">
    <text evidence="2">Belongs to the TRAFAC class translation factor GTPase superfamily. Classic translation factor GTPase family. IF-2 subfamily.</text>
</comment>
<dbReference type="PRINTS" id="PR00315">
    <property type="entry name" value="ELONGATNFCT"/>
</dbReference>
<dbReference type="Proteomes" id="UP000030755">
    <property type="component" value="Unassembled WGS sequence"/>
</dbReference>
<evidence type="ECO:0000256" key="14">
    <source>
        <dbReference type="ARBA" id="ARBA00032478"/>
    </source>
</evidence>
<evidence type="ECO:0000256" key="16">
    <source>
        <dbReference type="PROSITE-ProRule" id="PRU00221"/>
    </source>
</evidence>
<reference evidence="19 20" key="1">
    <citation type="journal article" date="2013" name="Curr. Biol.">
        <title>Shared signatures of parasitism and phylogenomics unite Cryptomycota and microsporidia.</title>
        <authorList>
            <person name="James T.Y."/>
            <person name="Pelin A."/>
            <person name="Bonen L."/>
            <person name="Ahrendt S."/>
            <person name="Sain D."/>
            <person name="Corradi N."/>
            <person name="Stajich J.E."/>
        </authorList>
    </citation>
    <scope>NUCLEOTIDE SEQUENCE [LARGE SCALE GENOMIC DNA]</scope>
    <source>
        <strain evidence="19 20">CSF55</strain>
    </source>
</reference>
<gene>
    <name evidence="19" type="ORF">O9G_001872</name>
</gene>
<evidence type="ECO:0000256" key="7">
    <source>
        <dbReference type="ARBA" id="ARBA00022574"/>
    </source>
</evidence>
<feature type="compositionally biased region" description="Basic and acidic residues" evidence="17">
    <location>
        <begin position="1093"/>
        <end position="1123"/>
    </location>
</feature>
<dbReference type="NCBIfam" id="NF003078">
    <property type="entry name" value="PRK04004.1"/>
    <property type="match status" value="1"/>
</dbReference>
<dbReference type="EMBL" id="KE560971">
    <property type="protein sequence ID" value="EPZ34259.1"/>
    <property type="molecule type" value="Genomic_DNA"/>
</dbReference>
<feature type="domain" description="Tr-type G" evidence="18">
    <location>
        <begin position="1266"/>
        <end position="1481"/>
    </location>
</feature>
<evidence type="ECO:0000256" key="6">
    <source>
        <dbReference type="ARBA" id="ARBA00022540"/>
    </source>
</evidence>
<dbReference type="Pfam" id="PF00400">
    <property type="entry name" value="WD40"/>
    <property type="match status" value="5"/>
</dbReference>
<dbReference type="GO" id="GO:0003924">
    <property type="term" value="F:GTPase activity"/>
    <property type="evidence" value="ECO:0007669"/>
    <property type="project" value="InterPro"/>
</dbReference>
<feature type="repeat" description="WD" evidence="16">
    <location>
        <begin position="122"/>
        <end position="158"/>
    </location>
</feature>
<keyword evidence="9" id="KW-0677">Repeat</keyword>
<evidence type="ECO:0000256" key="8">
    <source>
        <dbReference type="ARBA" id="ARBA00022723"/>
    </source>
</evidence>
<feature type="compositionally biased region" description="Basic and acidic residues" evidence="17">
    <location>
        <begin position="982"/>
        <end position="992"/>
    </location>
</feature>
<dbReference type="GO" id="GO:0046872">
    <property type="term" value="F:metal ion binding"/>
    <property type="evidence" value="ECO:0007669"/>
    <property type="project" value="UniProtKB-KW"/>
</dbReference>
<feature type="region of interest" description="Disordered" evidence="17">
    <location>
        <begin position="1093"/>
        <end position="1152"/>
    </location>
</feature>
<dbReference type="FunFam" id="2.40.30.10:FF:000026">
    <property type="entry name" value="Eukaryotic translation initiation factor 5B"/>
    <property type="match status" value="1"/>
</dbReference>
<protein>
    <recommendedName>
        <fullName evidence="4">Eukaryotic translation initiation factor 5B</fullName>
        <ecNumber evidence="3">3.6.5.3</ecNumber>
    </recommendedName>
    <alternativeName>
        <fullName evidence="14">Translation initiation factor IF-2</fullName>
    </alternativeName>
</protein>
<feature type="compositionally biased region" description="Basic and acidic residues" evidence="17">
    <location>
        <begin position="1059"/>
        <end position="1071"/>
    </location>
</feature>
<dbReference type="Gene3D" id="3.40.50.10050">
    <property type="entry name" value="Translation initiation factor IF- 2, domain 3"/>
    <property type="match status" value="1"/>
</dbReference>
<comment type="subcellular location">
    <subcellularLocation>
        <location evidence="1">Cytoplasm</location>
    </subcellularLocation>
</comment>
<feature type="compositionally biased region" description="Basic residues" evidence="17">
    <location>
        <begin position="968"/>
        <end position="978"/>
    </location>
</feature>
<feature type="repeat" description="WD" evidence="16">
    <location>
        <begin position="569"/>
        <end position="600"/>
    </location>
</feature>
<dbReference type="GO" id="GO:0005525">
    <property type="term" value="F:GTP binding"/>
    <property type="evidence" value="ECO:0007669"/>
    <property type="project" value="UniProtKB-KW"/>
</dbReference>
<dbReference type="CDD" id="cd03703">
    <property type="entry name" value="aeIF5B_II"/>
    <property type="match status" value="1"/>
</dbReference>
<keyword evidence="8" id="KW-0479">Metal-binding</keyword>
<feature type="compositionally biased region" description="Basic and acidic residues" evidence="17">
    <location>
        <begin position="1130"/>
        <end position="1152"/>
    </location>
</feature>
<dbReference type="SMART" id="SM00320">
    <property type="entry name" value="WD40"/>
    <property type="match status" value="10"/>
</dbReference>
<evidence type="ECO:0000256" key="15">
    <source>
        <dbReference type="ARBA" id="ARBA00048107"/>
    </source>
</evidence>
<dbReference type="InterPro" id="IPR005225">
    <property type="entry name" value="Small_GTP-bd"/>
</dbReference>
<dbReference type="PANTHER" id="PTHR43381">
    <property type="entry name" value="TRANSLATION INITIATION FACTOR IF-2-RELATED"/>
    <property type="match status" value="1"/>
</dbReference>
<feature type="compositionally biased region" description="Basic residues" evidence="17">
    <location>
        <begin position="1037"/>
        <end position="1046"/>
    </location>
</feature>
<dbReference type="Pfam" id="PF00009">
    <property type="entry name" value="GTP_EFTU"/>
    <property type="match status" value="1"/>
</dbReference>
<dbReference type="PROSITE" id="PS50082">
    <property type="entry name" value="WD_REPEATS_2"/>
    <property type="match status" value="3"/>
</dbReference>
<name>A0A075B0E0_ROZAC</name>
<feature type="region of interest" description="Disordered" evidence="17">
    <location>
        <begin position="879"/>
        <end position="899"/>
    </location>
</feature>
<evidence type="ECO:0000259" key="18">
    <source>
        <dbReference type="PROSITE" id="PS51722"/>
    </source>
</evidence>
<dbReference type="EC" id="3.6.5.3" evidence="3"/>
<dbReference type="Gene3D" id="2.130.10.10">
    <property type="entry name" value="YVTN repeat-like/Quinoprotein amine dehydrogenase"/>
    <property type="match status" value="2"/>
</dbReference>
<feature type="compositionally biased region" description="Acidic residues" evidence="17">
    <location>
        <begin position="1015"/>
        <end position="1031"/>
    </location>
</feature>
<sequence length="1856" mass="212430">MIIAWNQAYKIIQKVETRIPIYSISFNPRRLQLLTGLNSKVLVYQINVDDDMLNMAQNNAQVNIVFQIDTSKPVSSAEHSDVVKCLVTCESRFYSAGFDGRLVVYDSPHHGDVKLRVIHSITNAHDAAINSMVYGKDADNSWIITGGFDRVVKLWSLDGKCLQRFDGFSDNITSIVYIPPTQTLWVTASSPTPGIYDPRGGINISDFLDMDHPSFHQGRAQLRFKQLMFIPELNQVVGTTNKKSLVFWKFNPCAPLTTLNCGEEIVETLTFSKVSYCDQLASKEPLLIFSGGGDGLIRKWERLQLNAFMYSHEILPLMRDDTLTDEIQTYVGASIKPEDKRKRQLELRRRINERLTYVKTFQAVENSYQTLDKKKETVIANSSEAKRMGLDIEPLFYHQKRSDRNRVNRPCPLKIFYYEALDILIGGFEDSRIYVWGYNEDQYRNVPAKEAESGGVSGVSNRVSGLTCKYSLQDHKDGVSSLFVFHFKQTHYLLSAGYDQRLCLWDLNKGVLKDVMKTERKDELAADGPILDMDYSTEYNFFVYVSTDKCGYLRKFNEDTSNMKLIAVLQGHEAEVNQVKWDKKNEQWITGSEDRTIRIWPVDGIPCNRVIYNDGPVTSLCLDSLNGCIITGSSDKVIRIYDPEKNDTLVQTSYGHTDTIRSIIHFPSRNQYVSASWDQTVRIWQAYIKKGQRRVTVRTVGDSQIITNEIQEEIIQPSFSDLNPLIIPKLLTKTLYIKDVFNDSKKDEEQEARDDMWKQMTAIEMEMRATLNELEQQLNLNDAKARWNKPAVNKPVFSLFKYLVLSVFFHSPSDFQLPNNPGSMGRKKQKEVDDYWTSADAEADYMLSNSREALNLNEYSNADVIEHEEDDGFMALLKQAKTGSQKKKEKKSKKKSEKKSGNAFEALMFEEGEVIDLDALANKAKEEEGEDRGDEGKGEKIEENEEMGDLDGLENEFGEMAVEEKKKSNNNKKKKKKSNQNVEKKNNNKKEEDDFLNELLKEKKKKQEEEKKEQVEEDKVEVEKVEEDNEEKEGANKKKKKKKKKSGDKAEEKVEEEPKEEKEKAQKEKPSKKNNAAIAALKERILAQQKLEEEQRRLEEEEERKRLEEERKIEEEKMREEAKKKRKKEREKQKKEELRKQGKLLTKAEKEKQQKNKLVLEQLQQQGVSFPKEGAKKFSIYDIKKKKKIENKKEEKIEKEEEEIKDSWEDDEVVEDWEIDEIKKDEKEEEKEEKKEIKEEKIKVETKPQSTKPQIVKKALKTNKDLRSPICCILGHVDTGKTKLLDKIRQTNVQEGEAGGITQQIGATYFPASVIQEKTIDLQDQFDLEVPGLLVIDTPGHESFTNLRTRGSSLCNIAVLVVDIMHGLEPQTLESISLLRQRKTPFIVALNKIDRIYGWQEYPNKPFNYSFEKQSESVKKEYHERLRSTILSFAEQGLNAIEYYNNNDYRKYVSLVPTSAITGEGIPDLLYLLIHLTQKMMSKSLMYLSELECTVLEVKVIEGLGTTIDVILSNGILREGDKIAVCGLNGPIITTIRALLTPQPLRELRVKSQYVHHKMVKAALGVKIVASDLDKAIAGSRLIKIEDDEDEDEAAEEVMTDLTTLLNSIDKSGRGVCVQASTLGSLEALLSFLKDSKIPVSGVNIGPVHKKDVIRTSIMLEHAREYAVLLAFDVKVDKDAQELADQLGIKIFKAEIIYHLFDHFTNYMKELIEQKKKDSAPQAIFPCVLRIVSGCVFNKRDPIVVGVDVIEGTLRVGTPICVPSQNNVFIGKVSSIEMNHKPQDSAKKGGPSVAIRIDTPSYDTPKMVGRHFTEKDDLVSQITRASIDVLKENFRNEMTNDDWQLIIRLKKALNIQ</sequence>
<dbReference type="SUPFAM" id="SSF50978">
    <property type="entry name" value="WD40 repeat-like"/>
    <property type="match status" value="2"/>
</dbReference>
<dbReference type="InterPro" id="IPR029459">
    <property type="entry name" value="EFTU-type"/>
</dbReference>
<evidence type="ECO:0000256" key="3">
    <source>
        <dbReference type="ARBA" id="ARBA00011986"/>
    </source>
</evidence>
<dbReference type="InterPro" id="IPR036322">
    <property type="entry name" value="WD40_repeat_dom_sf"/>
</dbReference>
<proteinExistence type="inferred from homology"/>
<evidence type="ECO:0000256" key="5">
    <source>
        <dbReference type="ARBA" id="ARBA00022490"/>
    </source>
</evidence>
<dbReference type="InterPro" id="IPR023115">
    <property type="entry name" value="TIF_IF2_dom3"/>
</dbReference>
<evidence type="ECO:0000256" key="13">
    <source>
        <dbReference type="ARBA" id="ARBA00023134"/>
    </source>
</evidence>
<comment type="catalytic activity">
    <reaction evidence="15">
        <text>GTP + H2O = GDP + phosphate + H(+)</text>
        <dbReference type="Rhea" id="RHEA:19669"/>
        <dbReference type="ChEBI" id="CHEBI:15377"/>
        <dbReference type="ChEBI" id="CHEBI:15378"/>
        <dbReference type="ChEBI" id="CHEBI:37565"/>
        <dbReference type="ChEBI" id="CHEBI:43474"/>
        <dbReference type="ChEBI" id="CHEBI:58189"/>
        <dbReference type="EC" id="3.6.5.3"/>
    </reaction>
</comment>
<dbReference type="InterPro" id="IPR015943">
    <property type="entry name" value="WD40/YVTN_repeat-like_dom_sf"/>
</dbReference>
<evidence type="ECO:0000256" key="10">
    <source>
        <dbReference type="ARBA" id="ARBA00022741"/>
    </source>
</evidence>
<organism evidence="19 20">
    <name type="scientific">Rozella allomycis (strain CSF55)</name>
    <dbReference type="NCBI Taxonomy" id="988480"/>
    <lineage>
        <taxon>Eukaryota</taxon>
        <taxon>Fungi</taxon>
        <taxon>Fungi incertae sedis</taxon>
        <taxon>Cryptomycota</taxon>
        <taxon>Cryptomycota incertae sedis</taxon>
        <taxon>Rozella</taxon>
    </lineage>
</organism>
<dbReference type="FunFam" id="3.40.50.300:FF:000112">
    <property type="entry name" value="Eukaryotic translation initiation factor 5B"/>
    <property type="match status" value="1"/>
</dbReference>
<accession>A0A075B0E0</accession>
<dbReference type="InterPro" id="IPR015760">
    <property type="entry name" value="TIF_IF2"/>
</dbReference>
<keyword evidence="20" id="KW-1185">Reference proteome</keyword>
<keyword evidence="7 16" id="KW-0853">WD repeat</keyword>
<dbReference type="SUPFAM" id="SSF52540">
    <property type="entry name" value="P-loop containing nucleoside triphosphate hydrolases"/>
    <property type="match status" value="1"/>
</dbReference>
<dbReference type="CDD" id="cd01887">
    <property type="entry name" value="IF2_eIF5B"/>
    <property type="match status" value="1"/>
</dbReference>
<dbReference type="PROSITE" id="PS51722">
    <property type="entry name" value="G_TR_2"/>
    <property type="match status" value="1"/>
</dbReference>
<dbReference type="InterPro" id="IPR000795">
    <property type="entry name" value="T_Tr_GTP-bd_dom"/>
</dbReference>
<keyword evidence="12" id="KW-0648">Protein biosynthesis</keyword>
<dbReference type="InterPro" id="IPR036925">
    <property type="entry name" value="TIF_IF2_dom3_sf"/>
</dbReference>
<dbReference type="OrthoDB" id="4928at2759"/>
<dbReference type="InterPro" id="IPR019775">
    <property type="entry name" value="WD40_repeat_CS"/>
</dbReference>
<dbReference type="Pfam" id="PF11987">
    <property type="entry name" value="IF-2"/>
    <property type="match status" value="1"/>
</dbReference>
<dbReference type="Gene3D" id="3.40.50.300">
    <property type="entry name" value="P-loop containing nucleotide triphosphate hydrolases"/>
    <property type="match status" value="1"/>
</dbReference>
<evidence type="ECO:0000256" key="1">
    <source>
        <dbReference type="ARBA" id="ARBA00004496"/>
    </source>
</evidence>
<evidence type="ECO:0000256" key="2">
    <source>
        <dbReference type="ARBA" id="ARBA00007733"/>
    </source>
</evidence>
<feature type="compositionally biased region" description="Basic and acidic residues" evidence="17">
    <location>
        <begin position="999"/>
        <end position="1014"/>
    </location>
</feature>
<dbReference type="STRING" id="988480.A0A075B0E0"/>
<evidence type="ECO:0000313" key="19">
    <source>
        <dbReference type="EMBL" id="EPZ34259.1"/>
    </source>
</evidence>
<dbReference type="Gene3D" id="2.40.30.10">
    <property type="entry name" value="Translation factors"/>
    <property type="match status" value="2"/>
</dbReference>
<dbReference type="PROSITE" id="PS00678">
    <property type="entry name" value="WD_REPEATS_1"/>
    <property type="match status" value="1"/>
</dbReference>
<dbReference type="SUPFAM" id="SSF50447">
    <property type="entry name" value="Translation proteins"/>
    <property type="match status" value="1"/>
</dbReference>
<dbReference type="PANTHER" id="PTHR43381:SF4">
    <property type="entry name" value="EUKARYOTIC TRANSLATION INITIATION FACTOR 5B"/>
    <property type="match status" value="1"/>
</dbReference>
<dbReference type="GO" id="GO:0003743">
    <property type="term" value="F:translation initiation factor activity"/>
    <property type="evidence" value="ECO:0007669"/>
    <property type="project" value="UniProtKB-KW"/>
</dbReference>
<dbReference type="SUPFAM" id="SSF52156">
    <property type="entry name" value="Initiation factor IF2/eIF5b, domain 3"/>
    <property type="match status" value="1"/>
</dbReference>
<evidence type="ECO:0000256" key="4">
    <source>
        <dbReference type="ARBA" id="ARBA00013824"/>
    </source>
</evidence>
<feature type="compositionally biased region" description="Acidic residues" evidence="17">
    <location>
        <begin position="942"/>
        <end position="957"/>
    </location>
</feature>
<dbReference type="FunFam" id="3.40.50.10050:FF:000002">
    <property type="entry name" value="Eukaryotic translation initiation factor 5B"/>
    <property type="match status" value="1"/>
</dbReference>
<dbReference type="PROSITE" id="PS50294">
    <property type="entry name" value="WD_REPEATS_REGION"/>
    <property type="match status" value="3"/>
</dbReference>
<dbReference type="Pfam" id="PF14578">
    <property type="entry name" value="GTP_EFTU_D4"/>
    <property type="match status" value="1"/>
</dbReference>
<evidence type="ECO:0000313" key="20">
    <source>
        <dbReference type="Proteomes" id="UP000030755"/>
    </source>
</evidence>
<evidence type="ECO:0000256" key="11">
    <source>
        <dbReference type="ARBA" id="ARBA00022801"/>
    </source>
</evidence>
<dbReference type="HOGENOM" id="CLU_236758_0_0_1"/>
<keyword evidence="11" id="KW-0378">Hydrolase</keyword>
<dbReference type="GO" id="GO:0005739">
    <property type="term" value="C:mitochondrion"/>
    <property type="evidence" value="ECO:0007669"/>
    <property type="project" value="TreeGrafter"/>
</dbReference>
<dbReference type="InterPro" id="IPR009000">
    <property type="entry name" value="Transl_B-barrel_sf"/>
</dbReference>
<dbReference type="InterPro" id="IPR001680">
    <property type="entry name" value="WD40_rpt"/>
</dbReference>
<evidence type="ECO:0000256" key="17">
    <source>
        <dbReference type="SAM" id="MobiDB-lite"/>
    </source>
</evidence>
<keyword evidence="19" id="KW-0251">Elongation factor</keyword>
<feature type="region of interest" description="Disordered" evidence="17">
    <location>
        <begin position="920"/>
        <end position="1081"/>
    </location>
</feature>
<feature type="repeat" description="WD" evidence="16">
    <location>
        <begin position="653"/>
        <end position="685"/>
    </location>
</feature>
<keyword evidence="10" id="KW-0547">Nucleotide-binding</keyword>
<feature type="compositionally biased region" description="Basic residues" evidence="17">
    <location>
        <begin position="884"/>
        <end position="897"/>
    </location>
</feature>
<dbReference type="GO" id="GO:0003746">
    <property type="term" value="F:translation elongation factor activity"/>
    <property type="evidence" value="ECO:0007669"/>
    <property type="project" value="UniProtKB-KW"/>
</dbReference>
<dbReference type="InterPro" id="IPR027417">
    <property type="entry name" value="P-loop_NTPase"/>
</dbReference>
<dbReference type="FunFam" id="2.40.30.10:FF:000013">
    <property type="entry name" value="eukaryotic translation initiation factor 5B"/>
    <property type="match status" value="1"/>
</dbReference>
<keyword evidence="5" id="KW-0963">Cytoplasm</keyword>
<evidence type="ECO:0000256" key="12">
    <source>
        <dbReference type="ARBA" id="ARBA00022917"/>
    </source>
</evidence>
<evidence type="ECO:0000256" key="9">
    <source>
        <dbReference type="ARBA" id="ARBA00022737"/>
    </source>
</evidence>
<keyword evidence="6" id="KW-0396">Initiation factor</keyword>
<dbReference type="NCBIfam" id="TIGR00231">
    <property type="entry name" value="small_GTP"/>
    <property type="match status" value="1"/>
</dbReference>
<keyword evidence="13" id="KW-0342">GTP-binding</keyword>